<feature type="compositionally biased region" description="Polar residues" evidence="1">
    <location>
        <begin position="139"/>
        <end position="148"/>
    </location>
</feature>
<sequence length="160" mass="18462">MPRAEPNKTHNRRSTRRLLRCPYRQSSPRQMPHSSGLLTDPNSLERNTIEFFEKWHIKRILSRPYHPASNGQVKSSNKTILTILKKKLEDAKGLWLELPPEVLWAYRTMAKTSTGETPYSLFYGTGAMILVEIGEPSFRYSNESGPSNDENRKQDLDEAE</sequence>
<organism evidence="2 3">
    <name type="scientific">Nicotiana sylvestris</name>
    <name type="common">Wood tobacco</name>
    <name type="synonym">South American tobacco</name>
    <dbReference type="NCBI Taxonomy" id="4096"/>
    <lineage>
        <taxon>Eukaryota</taxon>
        <taxon>Viridiplantae</taxon>
        <taxon>Streptophyta</taxon>
        <taxon>Embryophyta</taxon>
        <taxon>Tracheophyta</taxon>
        <taxon>Spermatophyta</taxon>
        <taxon>Magnoliopsida</taxon>
        <taxon>eudicotyledons</taxon>
        <taxon>Gunneridae</taxon>
        <taxon>Pentapetalae</taxon>
        <taxon>asterids</taxon>
        <taxon>lamiids</taxon>
        <taxon>Solanales</taxon>
        <taxon>Solanaceae</taxon>
        <taxon>Nicotianoideae</taxon>
        <taxon>Nicotianeae</taxon>
        <taxon>Nicotiana</taxon>
    </lineage>
</organism>
<accession>A0A1U7X425</accession>
<feature type="compositionally biased region" description="Basic and acidic residues" evidence="1">
    <location>
        <begin position="149"/>
        <end position="160"/>
    </location>
</feature>
<gene>
    <name evidence="3" type="primary">LOC104230496</name>
</gene>
<proteinExistence type="predicted"/>
<dbReference type="InterPro" id="IPR012337">
    <property type="entry name" value="RNaseH-like_sf"/>
</dbReference>
<dbReference type="Gene3D" id="3.30.420.10">
    <property type="entry name" value="Ribonuclease H-like superfamily/Ribonuclease H"/>
    <property type="match status" value="1"/>
</dbReference>
<feature type="region of interest" description="Disordered" evidence="1">
    <location>
        <begin position="139"/>
        <end position="160"/>
    </location>
</feature>
<keyword evidence="2" id="KW-1185">Reference proteome</keyword>
<name>A0A1U7X425_NICSY</name>
<feature type="region of interest" description="Disordered" evidence="1">
    <location>
        <begin position="1"/>
        <end position="40"/>
    </location>
</feature>
<dbReference type="Proteomes" id="UP000189701">
    <property type="component" value="Unplaced"/>
</dbReference>
<dbReference type="eggNOG" id="KOG0017">
    <property type="taxonomic scope" value="Eukaryota"/>
</dbReference>
<feature type="compositionally biased region" description="Basic residues" evidence="1">
    <location>
        <begin position="9"/>
        <end position="19"/>
    </location>
</feature>
<dbReference type="GO" id="GO:0003676">
    <property type="term" value="F:nucleic acid binding"/>
    <property type="evidence" value="ECO:0007669"/>
    <property type="project" value="InterPro"/>
</dbReference>
<feature type="compositionally biased region" description="Polar residues" evidence="1">
    <location>
        <begin position="24"/>
        <end position="40"/>
    </location>
</feature>
<dbReference type="AlphaFoldDB" id="A0A1U7X425"/>
<reference evidence="3" key="2">
    <citation type="submission" date="2025-08" db="UniProtKB">
        <authorList>
            <consortium name="RefSeq"/>
        </authorList>
    </citation>
    <scope>IDENTIFICATION</scope>
    <source>
        <tissue evidence="3">Leaf</tissue>
    </source>
</reference>
<dbReference type="PANTHER" id="PTHR48475:SF2">
    <property type="entry name" value="RIBONUCLEASE H"/>
    <property type="match status" value="1"/>
</dbReference>
<dbReference type="STRING" id="4096.A0A1U7X425"/>
<evidence type="ECO:0000313" key="2">
    <source>
        <dbReference type="Proteomes" id="UP000189701"/>
    </source>
</evidence>
<evidence type="ECO:0000313" key="3">
    <source>
        <dbReference type="RefSeq" id="XP_009781624.1"/>
    </source>
</evidence>
<dbReference type="InterPro" id="IPR036397">
    <property type="entry name" value="RNaseH_sf"/>
</dbReference>
<dbReference type="RefSeq" id="XP_009781624.1">
    <property type="nucleotide sequence ID" value="XM_009783322.1"/>
</dbReference>
<evidence type="ECO:0000256" key="1">
    <source>
        <dbReference type="SAM" id="MobiDB-lite"/>
    </source>
</evidence>
<reference evidence="2" key="1">
    <citation type="journal article" date="2013" name="Genome Biol.">
        <title>Reference genomes and transcriptomes of Nicotiana sylvestris and Nicotiana tomentosiformis.</title>
        <authorList>
            <person name="Sierro N."/>
            <person name="Battey J.N."/>
            <person name="Ouadi S."/>
            <person name="Bovet L."/>
            <person name="Goepfert S."/>
            <person name="Bakaher N."/>
            <person name="Peitsch M.C."/>
            <person name="Ivanov N.V."/>
        </authorList>
    </citation>
    <scope>NUCLEOTIDE SEQUENCE [LARGE SCALE GENOMIC DNA]</scope>
</reference>
<dbReference type="PANTHER" id="PTHR48475">
    <property type="entry name" value="RIBONUCLEASE H"/>
    <property type="match status" value="1"/>
</dbReference>
<dbReference type="SUPFAM" id="SSF53098">
    <property type="entry name" value="Ribonuclease H-like"/>
    <property type="match status" value="1"/>
</dbReference>
<protein>
    <submittedName>
        <fullName evidence="3">Uncharacterized protein LOC104230496</fullName>
    </submittedName>
</protein>